<dbReference type="Proteomes" id="UP001280121">
    <property type="component" value="Unassembled WGS sequence"/>
</dbReference>
<keyword evidence="1" id="KW-0863">Zinc-finger</keyword>
<dbReference type="AlphaFoldDB" id="A0AAE0CSA7"/>
<feature type="compositionally biased region" description="Acidic residues" evidence="2">
    <location>
        <begin position="76"/>
        <end position="92"/>
    </location>
</feature>
<keyword evidence="1" id="KW-0479">Metal-binding</keyword>
<gene>
    <name evidence="4" type="ORF">Ddye_000160</name>
</gene>
<dbReference type="InterPro" id="IPR007527">
    <property type="entry name" value="Znf_SWIM"/>
</dbReference>
<accession>A0AAE0CSA7</accession>
<evidence type="ECO:0000256" key="1">
    <source>
        <dbReference type="PROSITE-ProRule" id="PRU00325"/>
    </source>
</evidence>
<dbReference type="EMBL" id="JANJYI010000001">
    <property type="protein sequence ID" value="KAK2661586.1"/>
    <property type="molecule type" value="Genomic_DNA"/>
</dbReference>
<evidence type="ECO:0000256" key="2">
    <source>
        <dbReference type="SAM" id="MobiDB-lite"/>
    </source>
</evidence>
<dbReference type="PANTHER" id="PTHR31973:SF187">
    <property type="entry name" value="MUTATOR TRANSPOSASE MUDRA PROTEIN"/>
    <property type="match status" value="1"/>
</dbReference>
<dbReference type="PROSITE" id="PS50966">
    <property type="entry name" value="ZF_SWIM"/>
    <property type="match status" value="1"/>
</dbReference>
<sequence>MERMRGLEGEGWKDRSNSLFGWRDKRSFQIEHAFNKPPTLIEEPEVVEAIGWCDKEAAMFDYKANSEREGDKGLEFDDGVGIDSHEEDDGLQSDDGHEGVEGLQSNDEDDIDGHEGDDGLQFDDGKGVHIDDGDDQQFEFVVRDDELTKECMALFEGYCARHIYANFKLSYLGDNYKRLFWKACRSCNVFEFKAALNAIGDIEPRLLEFIREMVMRKFQERNEECATWRSVLPPRVDAKILKNNKQSRMLTIIAVGDMEYELLGPDGSYVVKLIQYNCWCGIWQISYIPCCHAMPAISHSHGRSSEGYENNFNNWSYNFTAATGGATTSQPPTQNSRKKTKIMHSCMEAAYVLHNFPQHFQPL</sequence>
<reference evidence="4" key="1">
    <citation type="journal article" date="2023" name="Plant J.">
        <title>Genome sequences and population genomics provide insights into the demographic history, inbreeding, and mutation load of two 'living fossil' tree species of Dipteronia.</title>
        <authorList>
            <person name="Feng Y."/>
            <person name="Comes H.P."/>
            <person name="Chen J."/>
            <person name="Zhu S."/>
            <person name="Lu R."/>
            <person name="Zhang X."/>
            <person name="Li P."/>
            <person name="Qiu J."/>
            <person name="Olsen K.M."/>
            <person name="Qiu Y."/>
        </authorList>
    </citation>
    <scope>NUCLEOTIDE SEQUENCE</scope>
    <source>
        <strain evidence="4">KIB01</strain>
    </source>
</reference>
<keyword evidence="1" id="KW-0862">Zinc</keyword>
<evidence type="ECO:0000313" key="5">
    <source>
        <dbReference type="Proteomes" id="UP001280121"/>
    </source>
</evidence>
<proteinExistence type="predicted"/>
<organism evidence="4 5">
    <name type="scientific">Dipteronia dyeriana</name>
    <dbReference type="NCBI Taxonomy" id="168575"/>
    <lineage>
        <taxon>Eukaryota</taxon>
        <taxon>Viridiplantae</taxon>
        <taxon>Streptophyta</taxon>
        <taxon>Embryophyta</taxon>
        <taxon>Tracheophyta</taxon>
        <taxon>Spermatophyta</taxon>
        <taxon>Magnoliopsida</taxon>
        <taxon>eudicotyledons</taxon>
        <taxon>Gunneridae</taxon>
        <taxon>Pentapetalae</taxon>
        <taxon>rosids</taxon>
        <taxon>malvids</taxon>
        <taxon>Sapindales</taxon>
        <taxon>Sapindaceae</taxon>
        <taxon>Hippocastanoideae</taxon>
        <taxon>Acereae</taxon>
        <taxon>Dipteronia</taxon>
    </lineage>
</organism>
<feature type="compositionally biased region" description="Basic and acidic residues" evidence="2">
    <location>
        <begin position="113"/>
        <end position="126"/>
    </location>
</feature>
<keyword evidence="5" id="KW-1185">Reference proteome</keyword>
<protein>
    <recommendedName>
        <fullName evidence="3">SWIM-type domain-containing protein</fullName>
    </recommendedName>
</protein>
<dbReference type="PANTHER" id="PTHR31973">
    <property type="entry name" value="POLYPROTEIN, PUTATIVE-RELATED"/>
    <property type="match status" value="1"/>
</dbReference>
<name>A0AAE0CSA7_9ROSI</name>
<evidence type="ECO:0000259" key="3">
    <source>
        <dbReference type="PROSITE" id="PS50966"/>
    </source>
</evidence>
<feature type="region of interest" description="Disordered" evidence="2">
    <location>
        <begin position="68"/>
        <end position="126"/>
    </location>
</feature>
<feature type="domain" description="SWIM-type" evidence="3">
    <location>
        <begin position="269"/>
        <end position="301"/>
    </location>
</feature>
<evidence type="ECO:0000313" key="4">
    <source>
        <dbReference type="EMBL" id="KAK2661586.1"/>
    </source>
</evidence>
<dbReference type="GO" id="GO:0008270">
    <property type="term" value="F:zinc ion binding"/>
    <property type="evidence" value="ECO:0007669"/>
    <property type="project" value="UniProtKB-KW"/>
</dbReference>
<comment type="caution">
    <text evidence="4">The sequence shown here is derived from an EMBL/GenBank/DDBJ whole genome shotgun (WGS) entry which is preliminary data.</text>
</comment>